<sequence>MDPLRDRPSHPETTSAASGDCEVSWHVCPGELFSNVAEGGRNTLYNDDKDSFCTIRNTLEAHPGTSVNGAWQGSVRRSSFPALTLADTPSMLCSGLTSPSVHGKMPHGGVPRVHLDAPKNLQILDGQTEEIQAFLELLLAFAAALVSALEEPGHEASEGDFSSFPSVAVLQLFGAAVSGPTDVSGGRDAHAQEGKPSSRGSEAPVPGGNSSGDACSSPVLRAASLLSELHQAFVHLVADSSTSSAQLQARAIVPPNEAAGPRDVWAEPEEGRHAHCVMHHPRGRVLVQRETELYREAHDLDRQWELGMQFSDESSGDSGTDTATDHDGEAEASARAGSGSLAGSAHADACVHTGSGVHARRDELLSRQENEGSCGARDASSRSAGSDLGAENAPKKAEAPTAFRSRAKRLLRGQRRKRRHERRVLGQLARAVSLCCALRSSPTAFSAFLLLVLSSPADYQDSLFHALASWWRLCDQAEPVAVLADAKDSAAALAVTEALESVGEARDLLLAHASFARCPAPRTRGDEAEAAEVGRTGARNVGEASRGQEREREARQGRETTDQSVGEEDGERGTLESAMHRRCSCCPFASLSRAECVEYVRGFLASLIPFLLWMYTSRCLLPAHKLCMLHNFLAGLEASRLFSHSAQPPGRGGSAAEPRRPGVSLSAVETAIQSPLFLSDPPDNLSGLEDFLLLLAAAPSPLASAGTAQPVSSAKRSGEAAVSPLASGLPVVSLGAAVSATAPHAILNLPASGAADFGQLLLSSSLAASGAAAATGSCRLRAALFPWAAPDTLEDLSQGCLFETSTNSTALSTPFSSVNSAAARAAAAEVFSAQQQASDDFVQVLTGRWQRSQQLHQTHNKADLDIQRMADETGSWGFAGLGENKVHQDRDAAEGKRPCIVHDVQHAQAGHVPGARLSLDAGNAAAGHPLGSLLSDRDQEGGEKGGVSQGGEETVGAIGRGDLRGGEETKIIGSDTPFHLDSEELPESRTSQRTGDDNDKRLVLLRGAVGPPLARITAERQQELLARCLATFSFYSGVCSAVEERVMDGFLTADGHGNTENDVCQIRSPSRGGLGGSTLDVKERSASGSGREIDSDAEPGKWDNVALDEGALNVAALASQREEDIFLSVQEHVDFVAAAFLSSIAQYDVFESVSLHHALPQPLLPLLLQETRQPTEDHLMPNGAFRDSTDTGIAEAERRRISPSPEFSAGCPCAACRQSVLALSAYVDTADDGEPDGRGLGEPGDCPGESEEAKIRTSRIIEAALYGDSGVPAKSQSDVLNSSASPSTNLLSTDNQMSGLHRRQQLSRNSALCTRDELLEQSVDPWRTGRVRMPVSEFLMLQIGGTLGRLLFRSEQRIAAARASAGNSFAWRSCLGGERRRSANSEAIQSGVSLRDAHDDLGESKWWQDVVRPAIREQRLLVEDLFLDKIKGGQSSAVASVRLTDESIAANIHAPLQPRISFKPRGTQCNGEALSRSRMLRLLLLHKTHHFSCACCSSESAWSCQRLANLRSRHCAAVFDMLMGDAGARADKEQMMEANRQSENEEAVPSWAWMSIREQLVRRQFHCALQVGQHRAEAEMCLRSYWFFSALRSTLETSV</sequence>
<evidence type="ECO:0000313" key="2">
    <source>
        <dbReference type="EMBL" id="CEL65530.1"/>
    </source>
</evidence>
<feature type="compositionally biased region" description="Low complexity" evidence="1">
    <location>
        <begin position="311"/>
        <end position="322"/>
    </location>
</feature>
<feature type="region of interest" description="Disordered" evidence="1">
    <location>
        <begin position="1272"/>
        <end position="1306"/>
    </location>
</feature>
<feature type="compositionally biased region" description="Basic and acidic residues" evidence="1">
    <location>
        <begin position="1080"/>
        <end position="1099"/>
    </location>
</feature>
<feature type="compositionally biased region" description="Low complexity" evidence="1">
    <location>
        <begin position="372"/>
        <end position="390"/>
    </location>
</feature>
<feature type="compositionally biased region" description="Basic residues" evidence="1">
    <location>
        <begin position="405"/>
        <end position="418"/>
    </location>
</feature>
<organism evidence="2">
    <name type="scientific">Neospora caninum (strain Liverpool)</name>
    <dbReference type="NCBI Taxonomy" id="572307"/>
    <lineage>
        <taxon>Eukaryota</taxon>
        <taxon>Sar</taxon>
        <taxon>Alveolata</taxon>
        <taxon>Apicomplexa</taxon>
        <taxon>Conoidasida</taxon>
        <taxon>Coccidia</taxon>
        <taxon>Eucoccidiorida</taxon>
        <taxon>Eimeriorina</taxon>
        <taxon>Sarcocystidae</taxon>
        <taxon>Neospora</taxon>
    </lineage>
</organism>
<feature type="region of interest" description="Disordered" evidence="1">
    <location>
        <begin position="181"/>
        <end position="214"/>
    </location>
</feature>
<protein>
    <submittedName>
        <fullName evidence="2">Uncharacterized protein</fullName>
    </submittedName>
</protein>
<proteinExistence type="predicted"/>
<feature type="compositionally biased region" description="Low complexity" evidence="1">
    <location>
        <begin position="331"/>
        <end position="342"/>
    </location>
</feature>
<gene>
    <name evidence="2" type="ORF">BN1204_013740</name>
</gene>
<feature type="compositionally biased region" description="Polar residues" evidence="1">
    <location>
        <begin position="1274"/>
        <end position="1298"/>
    </location>
</feature>
<evidence type="ECO:0000256" key="1">
    <source>
        <dbReference type="SAM" id="MobiDB-lite"/>
    </source>
</evidence>
<feature type="region of interest" description="Disordered" evidence="1">
    <location>
        <begin position="1069"/>
        <end position="1099"/>
    </location>
</feature>
<feature type="region of interest" description="Disordered" evidence="1">
    <location>
        <begin position="928"/>
        <end position="999"/>
    </location>
</feature>
<feature type="region of interest" description="Disordered" evidence="1">
    <location>
        <begin position="310"/>
        <end position="342"/>
    </location>
</feature>
<dbReference type="EMBL" id="LN714479">
    <property type="protein sequence ID" value="CEL65530.1"/>
    <property type="molecule type" value="Genomic_DNA"/>
</dbReference>
<feature type="region of interest" description="Disordered" evidence="1">
    <location>
        <begin position="1232"/>
        <end position="1253"/>
    </location>
</feature>
<accession>A0A0F7UA72</accession>
<feature type="region of interest" description="Disordered" evidence="1">
    <location>
        <begin position="366"/>
        <end position="418"/>
    </location>
</feature>
<reference evidence="2" key="1">
    <citation type="journal article" date="2015" name="PLoS ONE">
        <title>Comprehensive Evaluation of Toxoplasma gondii VEG and Neospora caninum LIV Genomes with Tachyzoite Stage Transcriptome and Proteome Defines Novel Transcript Features.</title>
        <authorList>
            <person name="Ramaprasad A."/>
            <person name="Mourier T."/>
            <person name="Naeem R."/>
            <person name="Malas T.B."/>
            <person name="Moussa E."/>
            <person name="Panigrahi A."/>
            <person name="Vermont S.J."/>
            <person name="Otto T.D."/>
            <person name="Wastling J."/>
            <person name="Pain A."/>
        </authorList>
    </citation>
    <scope>NUCLEOTIDE SEQUENCE</scope>
    <source>
        <strain evidence="2">Liverpool</strain>
    </source>
</reference>
<feature type="region of interest" description="Disordered" evidence="1">
    <location>
        <begin position="526"/>
        <end position="573"/>
    </location>
</feature>
<feature type="compositionally biased region" description="Basic and acidic residues" evidence="1">
    <location>
        <begin position="546"/>
        <end position="561"/>
    </location>
</feature>
<feature type="compositionally biased region" description="Basic and acidic residues" evidence="1">
    <location>
        <begin position="961"/>
        <end position="970"/>
    </location>
</feature>
<name>A0A0F7UA72_NEOCL</name>